<dbReference type="Proteomes" id="UP000306319">
    <property type="component" value="Unassembled WGS sequence"/>
</dbReference>
<name>A0AC61REJ2_9BACT</name>
<sequence length="269" mass="29916">MGRRIDISGSCAIVTGAAGGIGLQFARELAKRKCSLMLLDINAEKLEETAEMLTRHFGVTVHHLAIDLTLPDAVERIEAACSEFGIEPDILINNAGIFAFRPVTDIDERKIEAFISLHVAAVTSLSRWFAIRRKPSGSGWILNMSSMSCWMPMPGLAMYAATKAYIRVFSRSLHYEMKDYGVGVTVACPGGISTDLFGLPENLKRLAVNIKVLDTPENFVRNAVDRMLRGKKQYINGWINRLSILFVGMMPTSVRMMVKHRLLDKGIIR</sequence>
<dbReference type="EMBL" id="SRYB01000025">
    <property type="protein sequence ID" value="TGY77435.1"/>
    <property type="molecule type" value="Genomic_DNA"/>
</dbReference>
<organism evidence="1 2">
    <name type="scientific">Lepagella muris</name>
    <dbReference type="NCBI Taxonomy" id="3032870"/>
    <lineage>
        <taxon>Bacteria</taxon>
        <taxon>Pseudomonadati</taxon>
        <taxon>Bacteroidota</taxon>
        <taxon>Bacteroidia</taxon>
        <taxon>Bacteroidales</taxon>
        <taxon>Muribaculaceae</taxon>
        <taxon>Lepagella</taxon>
    </lineage>
</organism>
<protein>
    <submittedName>
        <fullName evidence="1">SDR family NAD(P)-dependent oxidoreductase</fullName>
    </submittedName>
</protein>
<gene>
    <name evidence="1" type="ORF">E5331_14720</name>
</gene>
<evidence type="ECO:0000313" key="1">
    <source>
        <dbReference type="EMBL" id="TGY77435.1"/>
    </source>
</evidence>
<comment type="caution">
    <text evidence="1">The sequence shown here is derived from an EMBL/GenBank/DDBJ whole genome shotgun (WGS) entry which is preliminary data.</text>
</comment>
<evidence type="ECO:0000313" key="2">
    <source>
        <dbReference type="Proteomes" id="UP000306319"/>
    </source>
</evidence>
<proteinExistence type="predicted"/>
<keyword evidence="2" id="KW-1185">Reference proteome</keyword>
<reference evidence="1" key="1">
    <citation type="submission" date="2019-04" db="EMBL/GenBank/DDBJ databases">
        <title>Microbes associate with the intestines of laboratory mice.</title>
        <authorList>
            <person name="Navarre W."/>
            <person name="Wong E."/>
            <person name="Huang K."/>
            <person name="Tropini C."/>
            <person name="Ng K."/>
            <person name="Yu B."/>
        </authorList>
    </citation>
    <scope>NUCLEOTIDE SEQUENCE</scope>
    <source>
        <strain evidence="1">NM04_E33</strain>
    </source>
</reference>
<accession>A0AC61REJ2</accession>